<dbReference type="AlphaFoldDB" id="A0A2X0MCV9"/>
<dbReference type="PROSITE" id="PS50048">
    <property type="entry name" value="ZN2_CY6_FUNGAL_2"/>
    <property type="match status" value="1"/>
</dbReference>
<dbReference type="STRING" id="796604.A0A2X0MCV9"/>
<dbReference type="SMART" id="SM00066">
    <property type="entry name" value="GAL4"/>
    <property type="match status" value="1"/>
</dbReference>
<dbReference type="Proteomes" id="UP000249464">
    <property type="component" value="Unassembled WGS sequence"/>
</dbReference>
<dbReference type="Gene3D" id="3.40.50.1820">
    <property type="entry name" value="alpha/beta hydrolase"/>
    <property type="match status" value="1"/>
</dbReference>
<feature type="compositionally biased region" description="Low complexity" evidence="1">
    <location>
        <begin position="31"/>
        <end position="56"/>
    </location>
</feature>
<proteinExistence type="predicted"/>
<feature type="region of interest" description="Disordered" evidence="1">
    <location>
        <begin position="914"/>
        <end position="960"/>
    </location>
</feature>
<evidence type="ECO:0000259" key="2">
    <source>
        <dbReference type="PROSITE" id="PS50048"/>
    </source>
</evidence>
<dbReference type="EMBL" id="FQNC01000048">
    <property type="protein sequence ID" value="SGY79928.1"/>
    <property type="molecule type" value="Genomic_DNA"/>
</dbReference>
<reference evidence="3 4" key="1">
    <citation type="submission" date="2016-11" db="EMBL/GenBank/DDBJ databases">
        <authorList>
            <person name="Jaros S."/>
            <person name="Januszkiewicz K."/>
            <person name="Wedrychowicz H."/>
        </authorList>
    </citation>
    <scope>NUCLEOTIDE SEQUENCE [LARGE SCALE GENOMIC DNA]</scope>
</reference>
<sequence>MPSPRYDDRAHDYGPADHNPMASTWMTPFETSPSSSTSSSSQTPAIAPTPAATTSTHPRADDQPPSQGQAHAAQAAQQAQGSAGYGDHPDGNGGNGTSTEKRSKSCAPCRLRRVRCERPPGESDCIACTTRNLPCTPMPAKPRAKVISREGKRIQQARAIFGEVGANSASSTASTLQAPPSVSPYWASVSSASTPPTTESESESSRLTALIATLTERAAQGSPSISHSDSESRLAMTEVQGALTASLLDAHCKEAPTIALLEEVNLKTAFDIAGRRIRGIAYQSHLDDAYQVYCKVVLALGARTSDHPLLIGTSAPLISELAALAKHGKDLREYGARREHACRVLLQDALDMADRKGTLRNATPEAVTTLLLIESLVDYSGDIWHFDRPYSNAYNGHTKALMEAENAVREAGGDPKPSNVVGDVARWTAFTRDAMASAYTGQAPRFSEDDLFIMLADNQFDTPLVEVIQRGELPNKIESFWHLFGCYMFHLCALARKTPEKLTGPRARRKPLDLVFAAEFIHQVEIAEMALPHLLRRAKMFEEAFDQIGISKKHELMAIHTLVRNFRISMWYMYLLLAKIVRQRVGARPSPGHRATIREVGLWPIGSSPRDDEDANYWSQMILLRNQLEEKSFYSVRAIIGVVEETIQLDLPLGMFEWLDVRGIQILFSRLPLWTKFLIDVPTIEQEGPFPDWTFAVKLDTLGTVLKALHSVGWQSERLARPADWISDEIRGLKLQQYECWQRRACPPAPVPTHSGIVPPLGTAGSYDFGVGPNLAFLSNTSTDAPAPVLPNIAPGWDLPGHLPTNTPNNSSQLDDLGPAPQPRVWTDVEIQKFLDDASTMGLGSMQGSNPLELQADPLALKGPLLPLLPPKATIPSAQLPTRRRPRQSPFGKDKHPEWVLDFFIVPAAFPRSVKGSTKKPTTTALDTRPARLVPARPDTSTLDSDSAPVAASRKSPRIDPQEAVHDLLQAQLHGLRNPTRMSDKAELQEQEQMFLALNRFRKSTSPRWSPSAQNRTEAKESEPCLTLVMAHANGFHKETFEPMISDLLDRMGPETWEAEEIWTIDTFSQGDSALMNDKVIGTAFNWADHARDILNFLISYLPDPSSPDPKRSCLPYLFPIHPTTLELDQKPLLPGMSTPSNRVYRNRLVIGLGHSISGGAMVTAASAQPNLFSAILLVDPGAAPPYQLNRDQPSTMQDWSIGAFVRKERWASRAKARESLKEKMVFQRWDERCLDKYVEFGTI</sequence>
<dbReference type="PROSITE" id="PS00463">
    <property type="entry name" value="ZN2_CY6_FUNGAL_1"/>
    <property type="match status" value="1"/>
</dbReference>
<dbReference type="GO" id="GO:0008270">
    <property type="term" value="F:zinc ion binding"/>
    <property type="evidence" value="ECO:0007669"/>
    <property type="project" value="InterPro"/>
</dbReference>
<organism evidence="3 4">
    <name type="scientific">Microbotryum silenes-dioicae</name>
    <dbReference type="NCBI Taxonomy" id="796604"/>
    <lineage>
        <taxon>Eukaryota</taxon>
        <taxon>Fungi</taxon>
        <taxon>Dikarya</taxon>
        <taxon>Basidiomycota</taxon>
        <taxon>Pucciniomycotina</taxon>
        <taxon>Microbotryomycetes</taxon>
        <taxon>Microbotryales</taxon>
        <taxon>Microbotryaceae</taxon>
        <taxon>Microbotryum</taxon>
    </lineage>
</organism>
<feature type="region of interest" description="Disordered" evidence="1">
    <location>
        <begin position="870"/>
        <end position="894"/>
    </location>
</feature>
<feature type="compositionally biased region" description="Polar residues" evidence="1">
    <location>
        <begin position="167"/>
        <end position="180"/>
    </location>
</feature>
<dbReference type="SUPFAM" id="SSF53474">
    <property type="entry name" value="alpha/beta-Hydrolases"/>
    <property type="match status" value="1"/>
</dbReference>
<evidence type="ECO:0000256" key="1">
    <source>
        <dbReference type="SAM" id="MobiDB-lite"/>
    </source>
</evidence>
<dbReference type="SUPFAM" id="SSF57701">
    <property type="entry name" value="Zn2/Cys6 DNA-binding domain"/>
    <property type="match status" value="1"/>
</dbReference>
<feature type="compositionally biased region" description="Basic and acidic residues" evidence="1">
    <location>
        <begin position="1"/>
        <end position="15"/>
    </location>
</feature>
<feature type="domain" description="Zn(2)-C6 fungal-type" evidence="2">
    <location>
        <begin position="105"/>
        <end position="136"/>
    </location>
</feature>
<dbReference type="GO" id="GO:0000981">
    <property type="term" value="F:DNA-binding transcription factor activity, RNA polymerase II-specific"/>
    <property type="evidence" value="ECO:0007669"/>
    <property type="project" value="InterPro"/>
</dbReference>
<name>A0A2X0MCV9_9BASI</name>
<evidence type="ECO:0000313" key="3">
    <source>
        <dbReference type="EMBL" id="SGY79928.1"/>
    </source>
</evidence>
<evidence type="ECO:0000313" key="4">
    <source>
        <dbReference type="Proteomes" id="UP000249464"/>
    </source>
</evidence>
<feature type="region of interest" description="Disordered" evidence="1">
    <location>
        <begin position="1"/>
        <end position="108"/>
    </location>
</feature>
<dbReference type="InterPro" id="IPR036864">
    <property type="entry name" value="Zn2-C6_fun-type_DNA-bd_sf"/>
</dbReference>
<dbReference type="CDD" id="cd00067">
    <property type="entry name" value="GAL4"/>
    <property type="match status" value="1"/>
</dbReference>
<dbReference type="InterPro" id="IPR029058">
    <property type="entry name" value="AB_hydrolase_fold"/>
</dbReference>
<protein>
    <submittedName>
        <fullName evidence="3">BQ5605_C008g05253 protein</fullName>
    </submittedName>
</protein>
<gene>
    <name evidence="3" type="primary">BQ5605_C008g05253</name>
    <name evidence="3" type="ORF">BQ5605_C008G05253</name>
</gene>
<keyword evidence="4" id="KW-1185">Reference proteome</keyword>
<feature type="compositionally biased region" description="Polar residues" evidence="1">
    <location>
        <begin position="915"/>
        <end position="926"/>
    </location>
</feature>
<feature type="region of interest" description="Disordered" evidence="1">
    <location>
        <begin position="166"/>
        <end position="205"/>
    </location>
</feature>
<feature type="compositionally biased region" description="Low complexity" evidence="1">
    <location>
        <begin position="63"/>
        <end position="82"/>
    </location>
</feature>
<feature type="compositionally biased region" description="Polar residues" evidence="1">
    <location>
        <begin position="21"/>
        <end position="30"/>
    </location>
</feature>
<accession>A0A2X0MCV9</accession>
<feature type="compositionally biased region" description="Low complexity" evidence="1">
    <location>
        <begin position="187"/>
        <end position="199"/>
    </location>
</feature>
<dbReference type="InterPro" id="IPR001138">
    <property type="entry name" value="Zn2Cys6_DnaBD"/>
</dbReference>